<dbReference type="SUPFAM" id="SSF51735">
    <property type="entry name" value="NAD(P)-binding Rossmann-fold domains"/>
    <property type="match status" value="1"/>
</dbReference>
<sequence>MVRLLAAGRAALAPPGVPPVPGGPTESVTLVGSGPVAFAIAKSLATHPPTGAKAVALTSRLPLTQPPAQSLPTESARLAVTHTCDVAAAVRRAGTVVVCVPPAHTRHVAQVHVHPHDPGSVVLVVAAGLAPLVVQRWFVSGSDAAAVAPRVVHVALEPDEVKGGEVLTARVVHECFDALFAGVLGPCDEERPWNAAQVVPLIRKTMAYFGIQALSATPVTDYPSWVAILGTADCLAQLTKRVSSPNHVE</sequence>
<evidence type="ECO:0000313" key="2">
    <source>
        <dbReference type="Proteomes" id="UP000054350"/>
    </source>
</evidence>
<reference evidence="2" key="2">
    <citation type="submission" date="2009-11" db="EMBL/GenBank/DDBJ databases">
        <title>The Genome Sequence of Allomyces macrogynus strain ATCC 38327.</title>
        <authorList>
            <consortium name="The Broad Institute Genome Sequencing Platform"/>
            <person name="Russ C."/>
            <person name="Cuomo C."/>
            <person name="Shea T."/>
            <person name="Young S.K."/>
            <person name="Zeng Q."/>
            <person name="Koehrsen M."/>
            <person name="Haas B."/>
            <person name="Borodovsky M."/>
            <person name="Guigo R."/>
            <person name="Alvarado L."/>
            <person name="Berlin A."/>
            <person name="Borenstein D."/>
            <person name="Chen Z."/>
            <person name="Engels R."/>
            <person name="Freedman E."/>
            <person name="Gellesch M."/>
            <person name="Goldberg J."/>
            <person name="Griggs A."/>
            <person name="Gujja S."/>
            <person name="Heiman D."/>
            <person name="Hepburn T."/>
            <person name="Howarth C."/>
            <person name="Jen D."/>
            <person name="Larson L."/>
            <person name="Lewis B."/>
            <person name="Mehta T."/>
            <person name="Park D."/>
            <person name="Pearson M."/>
            <person name="Roberts A."/>
            <person name="Saif S."/>
            <person name="Shenoy N."/>
            <person name="Sisk P."/>
            <person name="Stolte C."/>
            <person name="Sykes S."/>
            <person name="Walk T."/>
            <person name="White J."/>
            <person name="Yandava C."/>
            <person name="Burger G."/>
            <person name="Gray M.W."/>
            <person name="Holland P.W.H."/>
            <person name="King N."/>
            <person name="Lang F.B.F."/>
            <person name="Roger A.J."/>
            <person name="Ruiz-Trillo I."/>
            <person name="Lander E."/>
            <person name="Nusbaum C."/>
        </authorList>
    </citation>
    <scope>NUCLEOTIDE SEQUENCE [LARGE SCALE GENOMIC DNA]</scope>
    <source>
        <strain evidence="2">ATCC 38327</strain>
    </source>
</reference>
<dbReference type="VEuPathDB" id="FungiDB:AMAG_03043"/>
<evidence type="ECO:0000313" key="1">
    <source>
        <dbReference type="EMBL" id="KNE57320.1"/>
    </source>
</evidence>
<organism evidence="1 2">
    <name type="scientific">Allomyces macrogynus (strain ATCC 38327)</name>
    <name type="common">Allomyces javanicus var. macrogynus</name>
    <dbReference type="NCBI Taxonomy" id="578462"/>
    <lineage>
        <taxon>Eukaryota</taxon>
        <taxon>Fungi</taxon>
        <taxon>Fungi incertae sedis</taxon>
        <taxon>Blastocladiomycota</taxon>
        <taxon>Blastocladiomycetes</taxon>
        <taxon>Blastocladiales</taxon>
        <taxon>Blastocladiaceae</taxon>
        <taxon>Allomyces</taxon>
    </lineage>
</organism>
<dbReference type="Proteomes" id="UP000054350">
    <property type="component" value="Unassembled WGS sequence"/>
</dbReference>
<dbReference type="AlphaFoldDB" id="A0A0L0S4E7"/>
<reference evidence="1 2" key="1">
    <citation type="submission" date="2009-11" db="EMBL/GenBank/DDBJ databases">
        <title>Annotation of Allomyces macrogynus ATCC 38327.</title>
        <authorList>
            <consortium name="The Broad Institute Genome Sequencing Platform"/>
            <person name="Russ C."/>
            <person name="Cuomo C."/>
            <person name="Burger G."/>
            <person name="Gray M.W."/>
            <person name="Holland P.W.H."/>
            <person name="King N."/>
            <person name="Lang F.B.F."/>
            <person name="Roger A.J."/>
            <person name="Ruiz-Trillo I."/>
            <person name="Young S.K."/>
            <person name="Zeng Q."/>
            <person name="Gargeya S."/>
            <person name="Fitzgerald M."/>
            <person name="Haas B."/>
            <person name="Abouelleil A."/>
            <person name="Alvarado L."/>
            <person name="Arachchi H.M."/>
            <person name="Berlin A."/>
            <person name="Chapman S.B."/>
            <person name="Gearin G."/>
            <person name="Goldberg J."/>
            <person name="Griggs A."/>
            <person name="Gujja S."/>
            <person name="Hansen M."/>
            <person name="Heiman D."/>
            <person name="Howarth C."/>
            <person name="Larimer J."/>
            <person name="Lui A."/>
            <person name="MacDonald P.J.P."/>
            <person name="McCowen C."/>
            <person name="Montmayeur A."/>
            <person name="Murphy C."/>
            <person name="Neiman D."/>
            <person name="Pearson M."/>
            <person name="Priest M."/>
            <person name="Roberts A."/>
            <person name="Saif S."/>
            <person name="Shea T."/>
            <person name="Sisk P."/>
            <person name="Stolte C."/>
            <person name="Sykes S."/>
            <person name="Wortman J."/>
            <person name="Nusbaum C."/>
            <person name="Birren B."/>
        </authorList>
    </citation>
    <scope>NUCLEOTIDE SEQUENCE [LARGE SCALE GENOMIC DNA]</scope>
    <source>
        <strain evidence="1 2">ATCC 38327</strain>
    </source>
</reference>
<dbReference type="EMBL" id="GG745331">
    <property type="protein sequence ID" value="KNE57320.1"/>
    <property type="molecule type" value="Genomic_DNA"/>
</dbReference>
<name>A0A0L0S4E7_ALLM3</name>
<keyword evidence="2" id="KW-1185">Reference proteome</keyword>
<gene>
    <name evidence="1" type="ORF">AMAG_03043</name>
</gene>
<dbReference type="InterPro" id="IPR036291">
    <property type="entry name" value="NAD(P)-bd_dom_sf"/>
</dbReference>
<dbReference type="Gene3D" id="3.40.50.720">
    <property type="entry name" value="NAD(P)-binding Rossmann-like Domain"/>
    <property type="match status" value="1"/>
</dbReference>
<dbReference type="OrthoDB" id="10411723at2759"/>
<accession>A0A0L0S4E7</accession>
<protein>
    <submittedName>
        <fullName evidence="1">Uncharacterized protein</fullName>
    </submittedName>
</protein>
<proteinExistence type="predicted"/>